<reference evidence="2 3" key="1">
    <citation type="submission" date="2019-01" db="EMBL/GenBank/DDBJ databases">
        <title>Draft genome sequence of Dictyobacter sp. Uno17.</title>
        <authorList>
            <person name="Wang C.M."/>
            <person name="Zheng Y."/>
            <person name="Sakai Y."/>
            <person name="Abe K."/>
            <person name="Yokota A."/>
            <person name="Yabe S."/>
        </authorList>
    </citation>
    <scope>NUCLEOTIDE SEQUENCE [LARGE SCALE GENOMIC DNA]</scope>
    <source>
        <strain evidence="2 3">Uno17</strain>
    </source>
</reference>
<protein>
    <recommendedName>
        <fullName evidence="4">MFS transporter</fullName>
    </recommendedName>
</protein>
<name>A0A5A5T7R8_9CHLR</name>
<feature type="transmembrane region" description="Helical" evidence="1">
    <location>
        <begin position="23"/>
        <end position="40"/>
    </location>
</feature>
<comment type="caution">
    <text evidence="2">The sequence shown here is derived from an EMBL/GenBank/DDBJ whole genome shotgun (WGS) entry which is preliminary data.</text>
</comment>
<proteinExistence type="predicted"/>
<evidence type="ECO:0008006" key="4">
    <source>
        <dbReference type="Google" id="ProtNLM"/>
    </source>
</evidence>
<dbReference type="OrthoDB" id="145388at2"/>
<sequence>MTSDKDQPGAVAGKKPLFLNRSFALLWSGQTISLIGSHISAAGLQITAVLTMAALTPLFGLWFLLLPRHDFVSTIEPASSSL</sequence>
<dbReference type="RefSeq" id="WP_149400050.1">
    <property type="nucleotide sequence ID" value="NZ_BIXY01000005.1"/>
</dbReference>
<dbReference type="Proteomes" id="UP000322530">
    <property type="component" value="Unassembled WGS sequence"/>
</dbReference>
<organism evidence="2 3">
    <name type="scientific">Dictyobacter arantiisoli</name>
    <dbReference type="NCBI Taxonomy" id="2014874"/>
    <lineage>
        <taxon>Bacteria</taxon>
        <taxon>Bacillati</taxon>
        <taxon>Chloroflexota</taxon>
        <taxon>Ktedonobacteria</taxon>
        <taxon>Ktedonobacterales</taxon>
        <taxon>Dictyobacteraceae</taxon>
        <taxon>Dictyobacter</taxon>
    </lineage>
</organism>
<keyword evidence="1" id="KW-0812">Transmembrane</keyword>
<dbReference type="EMBL" id="BIXY01000005">
    <property type="protein sequence ID" value="GCF06999.1"/>
    <property type="molecule type" value="Genomic_DNA"/>
</dbReference>
<gene>
    <name evidence="2" type="ORF">KDI_05630</name>
</gene>
<accession>A0A5A5T7R8</accession>
<keyword evidence="1" id="KW-0472">Membrane</keyword>
<feature type="transmembrane region" description="Helical" evidence="1">
    <location>
        <begin position="46"/>
        <end position="66"/>
    </location>
</feature>
<keyword evidence="3" id="KW-1185">Reference proteome</keyword>
<dbReference type="AlphaFoldDB" id="A0A5A5T7R8"/>
<evidence type="ECO:0000313" key="3">
    <source>
        <dbReference type="Proteomes" id="UP000322530"/>
    </source>
</evidence>
<evidence type="ECO:0000313" key="2">
    <source>
        <dbReference type="EMBL" id="GCF06999.1"/>
    </source>
</evidence>
<keyword evidence="1" id="KW-1133">Transmembrane helix</keyword>
<evidence type="ECO:0000256" key="1">
    <source>
        <dbReference type="SAM" id="Phobius"/>
    </source>
</evidence>